<evidence type="ECO:0000313" key="16">
    <source>
        <dbReference type="EMBL" id="KAK4271705.1"/>
    </source>
</evidence>
<dbReference type="InterPro" id="IPR001611">
    <property type="entry name" value="Leu-rich_rpt"/>
</dbReference>
<dbReference type="AlphaFoldDB" id="A0AAE1MP97"/>
<evidence type="ECO:0000256" key="4">
    <source>
        <dbReference type="ARBA" id="ARBA00022614"/>
    </source>
</evidence>
<evidence type="ECO:0000256" key="14">
    <source>
        <dbReference type="SAM" id="Phobius"/>
    </source>
</evidence>
<proteinExistence type="inferred from homology"/>
<dbReference type="Pfam" id="PF00560">
    <property type="entry name" value="LRR_1"/>
    <property type="match status" value="2"/>
</dbReference>
<dbReference type="FunFam" id="3.30.200.20:FF:000489">
    <property type="entry name" value="Inactive receptor-like serine/threonine-protein kinase"/>
    <property type="match status" value="1"/>
</dbReference>
<dbReference type="Pfam" id="PF07714">
    <property type="entry name" value="PK_Tyr_Ser-Thr"/>
    <property type="match status" value="1"/>
</dbReference>
<feature type="transmembrane region" description="Helical" evidence="14">
    <location>
        <begin position="333"/>
        <end position="357"/>
    </location>
</feature>
<dbReference type="PANTHER" id="PTHR46084">
    <property type="entry name" value="PROTEIN MALE DISCOVERER 2"/>
    <property type="match status" value="1"/>
</dbReference>
<feature type="region of interest" description="Disordered" evidence="13">
    <location>
        <begin position="296"/>
        <end position="328"/>
    </location>
</feature>
<dbReference type="InterPro" id="IPR001245">
    <property type="entry name" value="Ser-Thr/Tyr_kinase_cat_dom"/>
</dbReference>
<dbReference type="FunFam" id="3.80.10.10:FF:000400">
    <property type="entry name" value="Nuclear pore complex protein NUP107"/>
    <property type="match status" value="1"/>
</dbReference>
<dbReference type="PANTHER" id="PTHR46084:SF1">
    <property type="entry name" value="PROTEIN MALE DISCOVERER 2"/>
    <property type="match status" value="1"/>
</dbReference>
<feature type="transmembrane region" description="Helical" evidence="14">
    <location>
        <begin position="12"/>
        <end position="31"/>
    </location>
</feature>
<dbReference type="GO" id="GO:0005524">
    <property type="term" value="F:ATP binding"/>
    <property type="evidence" value="ECO:0007669"/>
    <property type="project" value="InterPro"/>
</dbReference>
<evidence type="ECO:0000256" key="1">
    <source>
        <dbReference type="ARBA" id="ARBA00004170"/>
    </source>
</evidence>
<evidence type="ECO:0000256" key="10">
    <source>
        <dbReference type="ARBA" id="ARBA00023136"/>
    </source>
</evidence>
<dbReference type="GO" id="GO:0012505">
    <property type="term" value="C:endomembrane system"/>
    <property type="evidence" value="ECO:0007669"/>
    <property type="project" value="UniProtKB-SubCell"/>
</dbReference>
<keyword evidence="3" id="KW-0134">Cell wall</keyword>
<evidence type="ECO:0000256" key="13">
    <source>
        <dbReference type="SAM" id="MobiDB-lite"/>
    </source>
</evidence>
<comment type="caution">
    <text evidence="16">The sequence shown here is derived from an EMBL/GenBank/DDBJ whole genome shotgun (WGS) entry which is preliminary data.</text>
</comment>
<reference evidence="16" key="1">
    <citation type="submission" date="2023-10" db="EMBL/GenBank/DDBJ databases">
        <title>Chromosome-level genome of the transformable northern wattle, Acacia crassicarpa.</title>
        <authorList>
            <person name="Massaro I."/>
            <person name="Sinha N.R."/>
            <person name="Poethig S."/>
            <person name="Leichty A.R."/>
        </authorList>
    </citation>
    <scope>NUCLEOTIDE SEQUENCE</scope>
    <source>
        <strain evidence="16">Acra3RX</strain>
        <tissue evidence="16">Leaf</tissue>
    </source>
</reference>
<keyword evidence="4" id="KW-0433">Leucine-rich repeat</keyword>
<dbReference type="InterPro" id="IPR011009">
    <property type="entry name" value="Kinase-like_dom_sf"/>
</dbReference>
<sequence length="687" mass="76638">MDSRWGSYVFWTRIYCALICLSGICTCWSLNDEVMALSKFRARIDSDPYGALANWKPDDLDPCDWVGVQCIDNSVQMLNLSGLSLEGTLAPELGKLSNLRYLVLCKNKFSGPIPQELGDLTKLELLDLRDNSLTGSVPARFEKMLFLKDLFLFVNNSELNVPQDLGKLELLSKTQLVDDRTSHEVAENCSMNRKLGHCVWQSNFKLCNMGQSLVIPIKGAITKYLNSLTLPLFKLQKRHEYKKNCLDNEPSESAIAQIRRKLLDQSSNLAASPFSGGPTKQIISLPTTLSSGAFPAISNTRQNPSPVPLPSPASSGNESNQQPSSKDKASGDAWKYIIIILGVLVLVIVAVAIFCLWNKRAVKAVRPWKTGLSGQLQKAFVTGVPKLNRAELEVACEGFSNIVISLPQATVYKGTLSDGTEIAVSSTMIASAQDWSKNMEIDYRKKIDTMSRIKHKNFINLIGYCDEEEPFNRMMVTEYVPNGSLFEHLHAEGLEHLNWPTRMRIIMGVAYCLQYMHHDLNPPIAHCKLDSHSVLLTDCFAAKVAQITLTHSIEDKENSKDSELSFDADPEDNVYCFGKLLFEIISGKLPDCKEQEQLEKLAGEFSNGKRSINYMIDPSLNSFKEKELAVICEVIHQCTQPNPSLRPTMKDITSKLRDVIGFSPDMAAPGLSPLWWAELQILSEEAT</sequence>
<organism evidence="16 17">
    <name type="scientific">Acacia crassicarpa</name>
    <name type="common">northern wattle</name>
    <dbReference type="NCBI Taxonomy" id="499986"/>
    <lineage>
        <taxon>Eukaryota</taxon>
        <taxon>Viridiplantae</taxon>
        <taxon>Streptophyta</taxon>
        <taxon>Embryophyta</taxon>
        <taxon>Tracheophyta</taxon>
        <taxon>Spermatophyta</taxon>
        <taxon>Magnoliopsida</taxon>
        <taxon>eudicotyledons</taxon>
        <taxon>Gunneridae</taxon>
        <taxon>Pentapetalae</taxon>
        <taxon>rosids</taxon>
        <taxon>fabids</taxon>
        <taxon>Fabales</taxon>
        <taxon>Fabaceae</taxon>
        <taxon>Caesalpinioideae</taxon>
        <taxon>mimosoid clade</taxon>
        <taxon>Acacieae</taxon>
        <taxon>Acacia</taxon>
    </lineage>
</organism>
<keyword evidence="7" id="KW-0677">Repeat</keyword>
<dbReference type="Pfam" id="PF08263">
    <property type="entry name" value="LRRNT_2"/>
    <property type="match status" value="1"/>
</dbReference>
<keyword evidence="9 14" id="KW-1133">Transmembrane helix</keyword>
<evidence type="ECO:0000256" key="6">
    <source>
        <dbReference type="ARBA" id="ARBA00022729"/>
    </source>
</evidence>
<accession>A0AAE1MP97</accession>
<evidence type="ECO:0000313" key="17">
    <source>
        <dbReference type="Proteomes" id="UP001293593"/>
    </source>
</evidence>
<evidence type="ECO:0000259" key="15">
    <source>
        <dbReference type="PROSITE" id="PS50011"/>
    </source>
</evidence>
<evidence type="ECO:0000256" key="11">
    <source>
        <dbReference type="ARBA" id="ARBA00038043"/>
    </source>
</evidence>
<keyword evidence="5 14" id="KW-0812">Transmembrane</keyword>
<dbReference type="InterPro" id="IPR032675">
    <property type="entry name" value="LRR_dom_sf"/>
</dbReference>
<keyword evidence="10 14" id="KW-0472">Membrane</keyword>
<keyword evidence="6" id="KW-0732">Signal</keyword>
<evidence type="ECO:0000256" key="2">
    <source>
        <dbReference type="ARBA" id="ARBA00004191"/>
    </source>
</evidence>
<dbReference type="SUPFAM" id="SSF56112">
    <property type="entry name" value="Protein kinase-like (PK-like)"/>
    <property type="match status" value="1"/>
</dbReference>
<keyword evidence="3" id="KW-0964">Secreted</keyword>
<dbReference type="Proteomes" id="UP001293593">
    <property type="component" value="Unassembled WGS sequence"/>
</dbReference>
<evidence type="ECO:0000256" key="12">
    <source>
        <dbReference type="ARBA" id="ARBA00046288"/>
    </source>
</evidence>
<dbReference type="EMBL" id="JAWXYG010000005">
    <property type="protein sequence ID" value="KAK4271705.1"/>
    <property type="molecule type" value="Genomic_DNA"/>
</dbReference>
<evidence type="ECO:0000256" key="9">
    <source>
        <dbReference type="ARBA" id="ARBA00022989"/>
    </source>
</evidence>
<evidence type="ECO:0000256" key="7">
    <source>
        <dbReference type="ARBA" id="ARBA00022737"/>
    </source>
</evidence>
<evidence type="ECO:0000256" key="8">
    <source>
        <dbReference type="ARBA" id="ARBA00022821"/>
    </source>
</evidence>
<dbReference type="GO" id="GO:0006952">
    <property type="term" value="P:defense response"/>
    <property type="evidence" value="ECO:0007669"/>
    <property type="project" value="UniProtKB-KW"/>
</dbReference>
<keyword evidence="17" id="KW-1185">Reference proteome</keyword>
<dbReference type="GO" id="GO:0016020">
    <property type="term" value="C:membrane"/>
    <property type="evidence" value="ECO:0007669"/>
    <property type="project" value="UniProtKB-SubCell"/>
</dbReference>
<dbReference type="SUPFAM" id="SSF52058">
    <property type="entry name" value="L domain-like"/>
    <property type="match status" value="1"/>
</dbReference>
<name>A0AAE1MP97_9FABA</name>
<comment type="subcellular location">
    <subcellularLocation>
        <location evidence="12">Endomembrane system</location>
        <topology evidence="12">Single-pass type I membrane protein</topology>
    </subcellularLocation>
    <subcellularLocation>
        <location evidence="1">Membrane</location>
        <topology evidence="1">Peripheral membrane protein</topology>
    </subcellularLocation>
    <subcellularLocation>
        <location evidence="2">Secreted</location>
        <location evidence="2">Cell wall</location>
    </subcellularLocation>
</comment>
<dbReference type="InterPro" id="IPR013210">
    <property type="entry name" value="LRR_N_plant-typ"/>
</dbReference>
<dbReference type="Gene3D" id="3.80.10.10">
    <property type="entry name" value="Ribonuclease Inhibitor"/>
    <property type="match status" value="1"/>
</dbReference>
<dbReference type="PROSITE" id="PS50011">
    <property type="entry name" value="PROTEIN_KINASE_DOM"/>
    <property type="match status" value="1"/>
</dbReference>
<dbReference type="InterPro" id="IPR000719">
    <property type="entry name" value="Prot_kinase_dom"/>
</dbReference>
<evidence type="ECO:0000256" key="3">
    <source>
        <dbReference type="ARBA" id="ARBA00022512"/>
    </source>
</evidence>
<dbReference type="Gene3D" id="1.10.510.10">
    <property type="entry name" value="Transferase(Phosphotransferase) domain 1"/>
    <property type="match status" value="1"/>
</dbReference>
<gene>
    <name evidence="16" type="ORF">QN277_020357</name>
</gene>
<protein>
    <recommendedName>
        <fullName evidence="15">Protein kinase domain-containing protein</fullName>
    </recommendedName>
</protein>
<keyword evidence="8" id="KW-0611">Plant defense</keyword>
<feature type="domain" description="Protein kinase" evidence="15">
    <location>
        <begin position="389"/>
        <end position="660"/>
    </location>
</feature>
<dbReference type="Gene3D" id="3.30.200.20">
    <property type="entry name" value="Phosphorylase Kinase, domain 1"/>
    <property type="match status" value="1"/>
</dbReference>
<evidence type="ECO:0000256" key="5">
    <source>
        <dbReference type="ARBA" id="ARBA00022692"/>
    </source>
</evidence>
<dbReference type="GO" id="GO:0004672">
    <property type="term" value="F:protein kinase activity"/>
    <property type="evidence" value="ECO:0007669"/>
    <property type="project" value="InterPro"/>
</dbReference>
<comment type="similarity">
    <text evidence="11">Belongs to the polygalacturonase-inhibiting protein family.</text>
</comment>